<reference evidence="2" key="1">
    <citation type="submission" date="2022-11" db="UniProtKB">
        <authorList>
            <consortium name="WormBaseParasite"/>
        </authorList>
    </citation>
    <scope>IDENTIFICATION</scope>
</reference>
<evidence type="ECO:0000313" key="1">
    <source>
        <dbReference type="Proteomes" id="UP000887576"/>
    </source>
</evidence>
<evidence type="ECO:0000313" key="2">
    <source>
        <dbReference type="WBParaSite" id="JU765_v2.g11783.t1"/>
    </source>
</evidence>
<accession>A0AC34Q0M8</accession>
<dbReference type="Proteomes" id="UP000887576">
    <property type="component" value="Unplaced"/>
</dbReference>
<proteinExistence type="predicted"/>
<protein>
    <submittedName>
        <fullName evidence="2">Uncharacterized protein</fullName>
    </submittedName>
</protein>
<sequence>MGSTLSTSTPVLSTTQPETAVQKKEDEMNDLVEGLDSDQVLLALSAQRGEFKDEETTNETSNFTDDIKPKIVFKKNYF</sequence>
<dbReference type="WBParaSite" id="JU765_v2.g11783.t1">
    <property type="protein sequence ID" value="JU765_v2.g11783.t1"/>
    <property type="gene ID" value="JU765_v2.g11783"/>
</dbReference>
<organism evidence="1 2">
    <name type="scientific">Panagrolaimus sp. JU765</name>
    <dbReference type="NCBI Taxonomy" id="591449"/>
    <lineage>
        <taxon>Eukaryota</taxon>
        <taxon>Metazoa</taxon>
        <taxon>Ecdysozoa</taxon>
        <taxon>Nematoda</taxon>
        <taxon>Chromadorea</taxon>
        <taxon>Rhabditida</taxon>
        <taxon>Tylenchina</taxon>
        <taxon>Panagrolaimomorpha</taxon>
        <taxon>Panagrolaimoidea</taxon>
        <taxon>Panagrolaimidae</taxon>
        <taxon>Panagrolaimus</taxon>
    </lineage>
</organism>
<name>A0AC34Q0M8_9BILA</name>